<dbReference type="AlphaFoldDB" id="A0AAV4RJ45"/>
<evidence type="ECO:0000313" key="2">
    <source>
        <dbReference type="Proteomes" id="UP001054945"/>
    </source>
</evidence>
<reference evidence="1 2" key="1">
    <citation type="submission" date="2021-06" db="EMBL/GenBank/DDBJ databases">
        <title>Caerostris extrusa draft genome.</title>
        <authorList>
            <person name="Kono N."/>
            <person name="Arakawa K."/>
        </authorList>
    </citation>
    <scope>NUCLEOTIDE SEQUENCE [LARGE SCALE GENOMIC DNA]</scope>
</reference>
<sequence>MCGQYAPPPPQLLLQSTFWRVASRGPYLSPARAAEPGSRGRALNPEVAFGGKDSSRCSALSGLIYDDANHSNQKVHLPESNYRPPTKGCVVAVW</sequence>
<evidence type="ECO:0000313" key="1">
    <source>
        <dbReference type="EMBL" id="GIY22343.1"/>
    </source>
</evidence>
<dbReference type="Proteomes" id="UP001054945">
    <property type="component" value="Unassembled WGS sequence"/>
</dbReference>
<organism evidence="1 2">
    <name type="scientific">Caerostris extrusa</name>
    <name type="common">Bark spider</name>
    <name type="synonym">Caerostris bankana</name>
    <dbReference type="NCBI Taxonomy" id="172846"/>
    <lineage>
        <taxon>Eukaryota</taxon>
        <taxon>Metazoa</taxon>
        <taxon>Ecdysozoa</taxon>
        <taxon>Arthropoda</taxon>
        <taxon>Chelicerata</taxon>
        <taxon>Arachnida</taxon>
        <taxon>Araneae</taxon>
        <taxon>Araneomorphae</taxon>
        <taxon>Entelegynae</taxon>
        <taxon>Araneoidea</taxon>
        <taxon>Araneidae</taxon>
        <taxon>Caerostris</taxon>
    </lineage>
</organism>
<accession>A0AAV4RJ45</accession>
<comment type="caution">
    <text evidence="1">The sequence shown here is derived from an EMBL/GenBank/DDBJ whole genome shotgun (WGS) entry which is preliminary data.</text>
</comment>
<gene>
    <name evidence="1" type="ORF">CEXT_403901</name>
</gene>
<name>A0AAV4RJ45_CAEEX</name>
<proteinExistence type="predicted"/>
<keyword evidence="2" id="KW-1185">Reference proteome</keyword>
<dbReference type="EMBL" id="BPLR01008136">
    <property type="protein sequence ID" value="GIY22343.1"/>
    <property type="molecule type" value="Genomic_DNA"/>
</dbReference>
<protein>
    <submittedName>
        <fullName evidence="1">Uncharacterized protein</fullName>
    </submittedName>
</protein>